<dbReference type="RefSeq" id="WP_020327530.1">
    <property type="nucleotide sequence ID" value="NZ_ASXS01000001.1"/>
</dbReference>
<protein>
    <submittedName>
        <fullName evidence="2">Uncharacterized protein</fullName>
    </submittedName>
</protein>
<dbReference type="PATRIC" id="fig|1336752.4.peg.122"/>
<evidence type="ECO:0000256" key="1">
    <source>
        <dbReference type="SAM" id="Phobius"/>
    </source>
</evidence>
<proteinExistence type="predicted"/>
<keyword evidence="1" id="KW-0472">Membrane</keyword>
<dbReference type="AlphaFoldDB" id="S7I9W2"/>
<dbReference type="EMBL" id="ASXS01000001">
    <property type="protein sequence ID" value="EPP24973.1"/>
    <property type="molecule type" value="Genomic_DNA"/>
</dbReference>
<keyword evidence="1" id="KW-1133">Transmembrane helix</keyword>
<feature type="transmembrane region" description="Helical" evidence="1">
    <location>
        <begin position="62"/>
        <end position="86"/>
    </location>
</feature>
<dbReference type="Proteomes" id="UP000014854">
    <property type="component" value="Unassembled WGS sequence"/>
</dbReference>
<name>S7I9W2_VIBFL</name>
<reference evidence="2 3" key="1">
    <citation type="journal article" date="2013" name="Gut Pathog.">
        <title>Evidence of a new metabolic capacity in an emerging diarrheal pathogen: lessons from the draft genomes of Vibrio fluvialis strains PG41 and I21563.</title>
        <authorList>
            <person name="Khatri I."/>
            <person name="Mahajan S."/>
            <person name="Dureja C."/>
            <person name="Subramanian S."/>
            <person name="Raychaudhuri S."/>
        </authorList>
    </citation>
    <scope>NUCLEOTIDE SEQUENCE [LARGE SCALE GENOMIC DNA]</scope>
    <source>
        <strain evidence="2 3">PG41</strain>
    </source>
</reference>
<evidence type="ECO:0000313" key="3">
    <source>
        <dbReference type="Proteomes" id="UP000014854"/>
    </source>
</evidence>
<sequence length="283" mass="32776">MKQIINSLQEATVARIRNPILGTFILSWSILNIKGLAIFLFSSVPEKLEIIRNWQPVVTDDLFSPLALTVGYLVILPFFQIALQYLDEGIFEPRKYKIKHQSLRNYYKGLRNVNEYKAESDEDRIAKLKEANVLNWPDEKKRMSAIAMNHKLDVSKKVKEMQELAQKVEPALERSYIQSQAYEQYAIRLSMIKGVLASDDRNSKDDELVTNLDLIIKDIQAINTSNFDKVGRLYSYHIKNGSKFGKDFEEQFSKYLLDKKKALIDLDLPNRKEPADHFSVNDL</sequence>
<feature type="transmembrane region" description="Helical" evidence="1">
    <location>
        <begin position="20"/>
        <end position="42"/>
    </location>
</feature>
<accession>S7I9W2</accession>
<comment type="caution">
    <text evidence="2">The sequence shown here is derived from an EMBL/GenBank/DDBJ whole genome shotgun (WGS) entry which is preliminary data.</text>
</comment>
<keyword evidence="1" id="KW-0812">Transmembrane</keyword>
<organism evidence="2 3">
    <name type="scientific">Vibrio fluvialis PG41</name>
    <dbReference type="NCBI Taxonomy" id="1336752"/>
    <lineage>
        <taxon>Bacteria</taxon>
        <taxon>Pseudomonadati</taxon>
        <taxon>Pseudomonadota</taxon>
        <taxon>Gammaproteobacteria</taxon>
        <taxon>Vibrionales</taxon>
        <taxon>Vibrionaceae</taxon>
        <taxon>Vibrio</taxon>
    </lineage>
</organism>
<evidence type="ECO:0000313" key="2">
    <source>
        <dbReference type="EMBL" id="EPP24973.1"/>
    </source>
</evidence>
<gene>
    <name evidence="2" type="ORF">L910_0122</name>
</gene>